<accession>A0A183FDJ4</accession>
<keyword evidence="3" id="KW-1185">Reference proteome</keyword>
<feature type="compositionally biased region" description="Polar residues" evidence="1">
    <location>
        <begin position="1"/>
        <end position="10"/>
    </location>
</feature>
<accession>A0A3P8A844</accession>
<sequence length="72" mass="8353">MISPSRSSSLPAKRVRMESVSPTRQPRSSGTFDQVDKMVGQLPDYVRLFMREFVDAVMEMKRDMVEINRKCI</sequence>
<name>A0A183FDJ4_HELPZ</name>
<evidence type="ECO:0000313" key="3">
    <source>
        <dbReference type="Proteomes" id="UP000050761"/>
    </source>
</evidence>
<evidence type="ECO:0000256" key="1">
    <source>
        <dbReference type="SAM" id="MobiDB-lite"/>
    </source>
</evidence>
<dbReference type="AlphaFoldDB" id="A0A183FDJ4"/>
<reference evidence="2 3" key="1">
    <citation type="submission" date="2018-11" db="EMBL/GenBank/DDBJ databases">
        <authorList>
            <consortium name="Pathogen Informatics"/>
        </authorList>
    </citation>
    <scope>NUCLEOTIDE SEQUENCE [LARGE SCALE GENOMIC DNA]</scope>
</reference>
<feature type="compositionally biased region" description="Polar residues" evidence="1">
    <location>
        <begin position="20"/>
        <end position="32"/>
    </location>
</feature>
<evidence type="ECO:0000313" key="2">
    <source>
        <dbReference type="EMBL" id="VDO60838.1"/>
    </source>
</evidence>
<gene>
    <name evidence="2" type="ORF">HPBE_LOCUS4321</name>
</gene>
<feature type="region of interest" description="Disordered" evidence="1">
    <location>
        <begin position="1"/>
        <end position="34"/>
    </location>
</feature>
<dbReference type="Proteomes" id="UP000050761">
    <property type="component" value="Unassembled WGS sequence"/>
</dbReference>
<dbReference type="WBParaSite" id="HPBE_0000432001-mRNA-1">
    <property type="protein sequence ID" value="HPBE_0000432001-mRNA-1"/>
    <property type="gene ID" value="HPBE_0000432001"/>
</dbReference>
<evidence type="ECO:0000313" key="4">
    <source>
        <dbReference type="WBParaSite" id="HPBE_0000432001-mRNA-1"/>
    </source>
</evidence>
<protein>
    <submittedName>
        <fullName evidence="2 4">Uncharacterized protein</fullName>
    </submittedName>
</protein>
<reference evidence="4" key="2">
    <citation type="submission" date="2019-09" db="UniProtKB">
        <authorList>
            <consortium name="WormBaseParasite"/>
        </authorList>
    </citation>
    <scope>IDENTIFICATION</scope>
</reference>
<organism evidence="3 4">
    <name type="scientific">Heligmosomoides polygyrus</name>
    <name type="common">Parasitic roundworm</name>
    <dbReference type="NCBI Taxonomy" id="6339"/>
    <lineage>
        <taxon>Eukaryota</taxon>
        <taxon>Metazoa</taxon>
        <taxon>Ecdysozoa</taxon>
        <taxon>Nematoda</taxon>
        <taxon>Chromadorea</taxon>
        <taxon>Rhabditida</taxon>
        <taxon>Rhabditina</taxon>
        <taxon>Rhabditomorpha</taxon>
        <taxon>Strongyloidea</taxon>
        <taxon>Heligmosomidae</taxon>
        <taxon>Heligmosomoides</taxon>
    </lineage>
</organism>
<proteinExistence type="predicted"/>
<dbReference type="EMBL" id="UZAH01025298">
    <property type="protein sequence ID" value="VDO60838.1"/>
    <property type="molecule type" value="Genomic_DNA"/>
</dbReference>